<name>V6KQE9_STRRC</name>
<organism evidence="3 4">
    <name type="scientific">Streptomyces roseochromogenus subsp. oscitans DS 12.976</name>
    <dbReference type="NCBI Taxonomy" id="1352936"/>
    <lineage>
        <taxon>Bacteria</taxon>
        <taxon>Bacillati</taxon>
        <taxon>Actinomycetota</taxon>
        <taxon>Actinomycetes</taxon>
        <taxon>Kitasatosporales</taxon>
        <taxon>Streptomycetaceae</taxon>
        <taxon>Streptomyces</taxon>
    </lineage>
</organism>
<evidence type="ECO:0000256" key="1">
    <source>
        <dbReference type="SAM" id="MobiDB-lite"/>
    </source>
</evidence>
<sequence>MVPDDLWGRIEPLLPVRQRRPRHPGRLPLDDRGCLQGILFVLHTGFQWEWLPQELGFGSGMTCWRRLRDRHEAGVWDRLHQVLLTELHRAGKLDWSRAVIDGSHHQARRGGPKPGRARSTVPGPARSTTSSPTQAAPGSPSP</sequence>
<proteinExistence type="predicted"/>
<dbReference type="InterPro" id="IPR025161">
    <property type="entry name" value="IS402-like_dom"/>
</dbReference>
<dbReference type="EMBL" id="AWQX01000081">
    <property type="protein sequence ID" value="EST34410.1"/>
    <property type="molecule type" value="Genomic_DNA"/>
</dbReference>
<dbReference type="STRING" id="1352936.M878_10465"/>
<evidence type="ECO:0000313" key="4">
    <source>
        <dbReference type="Proteomes" id="UP000017984"/>
    </source>
</evidence>
<dbReference type="AlphaFoldDB" id="V6KQE9"/>
<feature type="region of interest" description="Disordered" evidence="1">
    <location>
        <begin position="101"/>
        <end position="142"/>
    </location>
</feature>
<evidence type="ECO:0000313" key="3">
    <source>
        <dbReference type="EMBL" id="EST34410.1"/>
    </source>
</evidence>
<reference evidence="3 4" key="1">
    <citation type="journal article" date="2014" name="Genome Announc.">
        <title>Draft Genome Sequence of Streptomyces roseochromogenes subsp. oscitans DS 12.976, Producer of the Aminocoumarin Antibiotic Clorobiocin.</title>
        <authorList>
            <person name="Ruckert C."/>
            <person name="Kalinowski J."/>
            <person name="Heide L."/>
            <person name="Apel A.K."/>
        </authorList>
    </citation>
    <scope>NUCLEOTIDE SEQUENCE [LARGE SCALE GENOMIC DNA]</scope>
    <source>
        <strain evidence="3 4">DS 12.976</strain>
    </source>
</reference>
<dbReference type="Pfam" id="PF13340">
    <property type="entry name" value="DUF4096"/>
    <property type="match status" value="1"/>
</dbReference>
<feature type="compositionally biased region" description="Polar residues" evidence="1">
    <location>
        <begin position="126"/>
        <end position="136"/>
    </location>
</feature>
<dbReference type="Proteomes" id="UP000017984">
    <property type="component" value="Chromosome"/>
</dbReference>
<comment type="caution">
    <text evidence="3">The sequence shown here is derived from an EMBL/GenBank/DDBJ whole genome shotgun (WGS) entry which is preliminary data.</text>
</comment>
<dbReference type="PANTHER" id="PTHR46637:SF1">
    <property type="entry name" value="BLL5188 PROTEIN"/>
    <property type="match status" value="1"/>
</dbReference>
<dbReference type="InterPro" id="IPR052909">
    <property type="entry name" value="Transposase_6_like"/>
</dbReference>
<dbReference type="PANTHER" id="PTHR46637">
    <property type="entry name" value="TIS1421-TRANSPOSASE PROTEIN A"/>
    <property type="match status" value="1"/>
</dbReference>
<protein>
    <recommendedName>
        <fullName evidence="2">Insertion element IS402-like domain-containing protein</fullName>
    </recommendedName>
</protein>
<evidence type="ECO:0000259" key="2">
    <source>
        <dbReference type="Pfam" id="PF13340"/>
    </source>
</evidence>
<accession>V6KQE9</accession>
<keyword evidence="4" id="KW-1185">Reference proteome</keyword>
<dbReference type="PATRIC" id="fig|1352936.5.peg.2225"/>
<dbReference type="HOGENOM" id="CLU_055261_4_2_11"/>
<gene>
    <name evidence="3" type="ORF">M878_10465</name>
</gene>
<feature type="domain" description="Insertion element IS402-like" evidence="2">
    <location>
        <begin position="3"/>
        <end position="80"/>
    </location>
</feature>